<dbReference type="InterPro" id="IPR050624">
    <property type="entry name" value="HTH-type_Tx_Regulator"/>
</dbReference>
<dbReference type="OrthoDB" id="9810250at2"/>
<evidence type="ECO:0000313" key="5">
    <source>
        <dbReference type="EMBL" id="RBW67814.1"/>
    </source>
</evidence>
<comment type="caution">
    <text evidence="5">The sequence shown here is derived from an EMBL/GenBank/DDBJ whole genome shotgun (WGS) entry which is preliminary data.</text>
</comment>
<sequence length="220" mass="26083">MLIGERMMDEKWKKSLKEYRNDRREEIVEAALELFLEKDLANVTMKDIVANASISRVTLYKYFKSVHEIVFEIQMKVFREMNQYLLQSMAKGENGIYRLKLLFEAMLVFFDKKPNYLRFMSLFDHYYRNTYPTSELEEKYKVFLKDEVTCFYVIREGVKDGSLRSDIDEDLVISMVGNTLVGMGQRMAVRGHLIGREQDVNPKDVLQQVFNVLYEFLKAE</sequence>
<evidence type="ECO:0000259" key="4">
    <source>
        <dbReference type="PROSITE" id="PS50977"/>
    </source>
</evidence>
<dbReference type="PANTHER" id="PTHR43479">
    <property type="entry name" value="ACREF/ENVCD OPERON REPRESSOR-RELATED"/>
    <property type="match status" value="1"/>
</dbReference>
<feature type="DNA-binding region" description="H-T-H motif" evidence="3">
    <location>
        <begin position="44"/>
        <end position="63"/>
    </location>
</feature>
<dbReference type="PRINTS" id="PR00455">
    <property type="entry name" value="HTHTETR"/>
</dbReference>
<dbReference type="EMBL" id="QOCW01000029">
    <property type="protein sequence ID" value="RBW67814.1"/>
    <property type="molecule type" value="Genomic_DNA"/>
</dbReference>
<dbReference type="AlphaFoldDB" id="A0A366XUL0"/>
<dbReference type="GO" id="GO:0003677">
    <property type="term" value="F:DNA binding"/>
    <property type="evidence" value="ECO:0007669"/>
    <property type="project" value="UniProtKB-UniRule"/>
</dbReference>
<organism evidence="5 6">
    <name type="scientific">Bacillus taeanensis</name>
    <dbReference type="NCBI Taxonomy" id="273032"/>
    <lineage>
        <taxon>Bacteria</taxon>
        <taxon>Bacillati</taxon>
        <taxon>Bacillota</taxon>
        <taxon>Bacilli</taxon>
        <taxon>Bacillales</taxon>
        <taxon>Bacillaceae</taxon>
        <taxon>Bacillus</taxon>
    </lineage>
</organism>
<reference evidence="5 6" key="1">
    <citation type="submission" date="2018-07" db="EMBL/GenBank/DDBJ databases">
        <title>Lottiidibacillus patelloidae gen. nov., sp. nov., isolated from the intestinal tract of a marine limpet and the reclassification of B. taeanensis BH030017T, B. algicola KMM 3737T and B. hwajinpoensis SW-72T as genus Lottiidibacillus.</title>
        <authorList>
            <person name="Liu R."/>
            <person name="Huang Z."/>
        </authorList>
    </citation>
    <scope>NUCLEOTIDE SEQUENCE [LARGE SCALE GENOMIC DNA]</scope>
    <source>
        <strain evidence="5 6">BH030017</strain>
    </source>
</reference>
<evidence type="ECO:0000256" key="3">
    <source>
        <dbReference type="PROSITE-ProRule" id="PRU00335"/>
    </source>
</evidence>
<proteinExistence type="predicted"/>
<dbReference type="InterPro" id="IPR009057">
    <property type="entry name" value="Homeodomain-like_sf"/>
</dbReference>
<dbReference type="SUPFAM" id="SSF48498">
    <property type="entry name" value="Tetracyclin repressor-like, C-terminal domain"/>
    <property type="match status" value="1"/>
</dbReference>
<evidence type="ECO:0000313" key="6">
    <source>
        <dbReference type="Proteomes" id="UP000253314"/>
    </source>
</evidence>
<dbReference type="SUPFAM" id="SSF46689">
    <property type="entry name" value="Homeodomain-like"/>
    <property type="match status" value="1"/>
</dbReference>
<keyword evidence="6" id="KW-1185">Reference proteome</keyword>
<dbReference type="Pfam" id="PF00440">
    <property type="entry name" value="TetR_N"/>
    <property type="match status" value="1"/>
</dbReference>
<gene>
    <name evidence="5" type="ORF">DS031_19910</name>
</gene>
<dbReference type="Proteomes" id="UP000253314">
    <property type="component" value="Unassembled WGS sequence"/>
</dbReference>
<dbReference type="Gene3D" id="1.10.357.10">
    <property type="entry name" value="Tetracycline Repressor, domain 2"/>
    <property type="match status" value="1"/>
</dbReference>
<evidence type="ECO:0000256" key="1">
    <source>
        <dbReference type="ARBA" id="ARBA00022491"/>
    </source>
</evidence>
<dbReference type="InterPro" id="IPR036271">
    <property type="entry name" value="Tet_transcr_reg_TetR-rel_C_sf"/>
</dbReference>
<dbReference type="PROSITE" id="PS50977">
    <property type="entry name" value="HTH_TETR_2"/>
    <property type="match status" value="1"/>
</dbReference>
<dbReference type="InterPro" id="IPR001647">
    <property type="entry name" value="HTH_TetR"/>
</dbReference>
<protein>
    <submittedName>
        <fullName evidence="5">TetR/AcrR family transcriptional regulator</fullName>
    </submittedName>
</protein>
<evidence type="ECO:0000256" key="2">
    <source>
        <dbReference type="ARBA" id="ARBA00023125"/>
    </source>
</evidence>
<dbReference type="PANTHER" id="PTHR43479:SF11">
    <property type="entry name" value="ACREF_ENVCD OPERON REPRESSOR-RELATED"/>
    <property type="match status" value="1"/>
</dbReference>
<keyword evidence="1" id="KW-0678">Repressor</keyword>
<keyword evidence="2 3" id="KW-0238">DNA-binding</keyword>
<name>A0A366XUL0_9BACI</name>
<accession>A0A366XUL0</accession>
<feature type="domain" description="HTH tetR-type" evidence="4">
    <location>
        <begin position="21"/>
        <end position="81"/>
    </location>
</feature>